<dbReference type="InterPro" id="IPR003305">
    <property type="entry name" value="CenC_carb-bd"/>
</dbReference>
<organism evidence="3 4">
    <name type="scientific">Paenibacillus anseongense</name>
    <dbReference type="NCBI Taxonomy" id="2682845"/>
    <lineage>
        <taxon>Bacteria</taxon>
        <taxon>Bacillati</taxon>
        <taxon>Bacillota</taxon>
        <taxon>Bacilli</taxon>
        <taxon>Bacillales</taxon>
        <taxon>Paenibacillaceae</taxon>
        <taxon>Paenibacillus</taxon>
    </lineage>
</organism>
<comment type="caution">
    <text evidence="3">The sequence shown here is derived from an EMBL/GenBank/DDBJ whole genome shotgun (WGS) entry which is preliminary data.</text>
</comment>
<evidence type="ECO:0000259" key="2">
    <source>
        <dbReference type="Pfam" id="PF02018"/>
    </source>
</evidence>
<keyword evidence="4" id="KW-1185">Reference proteome</keyword>
<feature type="domain" description="CBM-cenC" evidence="2">
    <location>
        <begin position="7"/>
        <end position="89"/>
    </location>
</feature>
<name>A0ABW9UNF2_9BACL</name>
<dbReference type="Pfam" id="PF02018">
    <property type="entry name" value="CBM_4_9"/>
    <property type="match status" value="1"/>
</dbReference>
<dbReference type="Gene3D" id="2.60.120.260">
    <property type="entry name" value="Galactose-binding domain-like"/>
    <property type="match status" value="1"/>
</dbReference>
<reference evidence="3 4" key="1">
    <citation type="submission" date="2019-12" db="EMBL/GenBank/DDBJ databases">
        <authorList>
            <person name="Huq M.A."/>
        </authorList>
    </citation>
    <scope>NUCLEOTIDE SEQUENCE [LARGE SCALE GENOMIC DNA]</scope>
    <source>
        <strain evidence="3 4">MAH-34</strain>
    </source>
</reference>
<dbReference type="Proteomes" id="UP000467637">
    <property type="component" value="Unassembled WGS sequence"/>
</dbReference>
<evidence type="ECO:0000256" key="1">
    <source>
        <dbReference type="ARBA" id="ARBA00022801"/>
    </source>
</evidence>
<dbReference type="EMBL" id="WSEM01000034">
    <property type="protein sequence ID" value="MVQ39435.1"/>
    <property type="molecule type" value="Genomic_DNA"/>
</dbReference>
<dbReference type="SUPFAM" id="SSF49785">
    <property type="entry name" value="Galactose-binding domain-like"/>
    <property type="match status" value="1"/>
</dbReference>
<proteinExistence type="predicted"/>
<dbReference type="InterPro" id="IPR008979">
    <property type="entry name" value="Galactose-bd-like_sf"/>
</dbReference>
<evidence type="ECO:0000313" key="4">
    <source>
        <dbReference type="Proteomes" id="UP000467637"/>
    </source>
</evidence>
<protein>
    <recommendedName>
        <fullName evidence="2">CBM-cenC domain-containing protein</fullName>
    </recommendedName>
</protein>
<accession>A0ABW9UNF2</accession>
<dbReference type="RefSeq" id="WP_157325524.1">
    <property type="nucleotide sequence ID" value="NZ_WSEM01000034.1"/>
</dbReference>
<gene>
    <name evidence="3" type="ORF">GON05_33080</name>
</gene>
<evidence type="ECO:0000313" key="3">
    <source>
        <dbReference type="EMBL" id="MVQ39435.1"/>
    </source>
</evidence>
<sequence length="147" mass="16521">MIQNILTINEDFEDDTTAPWLSRNTRLITVQSNTGKKHIRFQAPVRGSETSYLAQRVTLVPNHAYKITFFAKSKSNTGKLRVSLVGSFDPGTLIPIKKIPSSYRRFTVIIPAFAIGEKTDFDLEFRIINSSTTSIILDLDTVSLTQL</sequence>
<keyword evidence="1" id="KW-0378">Hydrolase</keyword>